<reference evidence="3 4" key="1">
    <citation type="submission" date="2020-04" db="EMBL/GenBank/DDBJ databases">
        <title>Gordonia sp. nov. TBRC 11910.</title>
        <authorList>
            <person name="Suriyachadkun C."/>
        </authorList>
    </citation>
    <scope>NUCLEOTIDE SEQUENCE [LARGE SCALE GENOMIC DNA]</scope>
    <source>
        <strain evidence="3 4">TBRC 11910</strain>
    </source>
</reference>
<dbReference type="CDD" id="cd00093">
    <property type="entry name" value="HTH_XRE"/>
    <property type="match status" value="1"/>
</dbReference>
<dbReference type="SUPFAM" id="SSF47413">
    <property type="entry name" value="lambda repressor-like DNA-binding domains"/>
    <property type="match status" value="1"/>
</dbReference>
<dbReference type="Proteomes" id="UP000550729">
    <property type="component" value="Unassembled WGS sequence"/>
</dbReference>
<proteinExistence type="predicted"/>
<dbReference type="GO" id="GO:0003700">
    <property type="term" value="F:DNA-binding transcription factor activity"/>
    <property type="evidence" value="ECO:0007669"/>
    <property type="project" value="TreeGrafter"/>
</dbReference>
<dbReference type="GO" id="GO:0003677">
    <property type="term" value="F:DNA binding"/>
    <property type="evidence" value="ECO:0007669"/>
    <property type="project" value="UniProtKB-KW"/>
</dbReference>
<evidence type="ECO:0000313" key="4">
    <source>
        <dbReference type="Proteomes" id="UP000550729"/>
    </source>
</evidence>
<dbReference type="PROSITE" id="PS50943">
    <property type="entry name" value="HTH_CROC1"/>
    <property type="match status" value="1"/>
</dbReference>
<evidence type="ECO:0000256" key="1">
    <source>
        <dbReference type="ARBA" id="ARBA00023125"/>
    </source>
</evidence>
<comment type="caution">
    <text evidence="3">The sequence shown here is derived from an EMBL/GenBank/DDBJ whole genome shotgun (WGS) entry which is preliminary data.</text>
</comment>
<dbReference type="InterPro" id="IPR010982">
    <property type="entry name" value="Lambda_DNA-bd_dom_sf"/>
</dbReference>
<dbReference type="Gene3D" id="1.10.260.40">
    <property type="entry name" value="lambda repressor-like DNA-binding domains"/>
    <property type="match status" value="1"/>
</dbReference>
<dbReference type="EMBL" id="JABBNB010000018">
    <property type="protein sequence ID" value="NMO02991.1"/>
    <property type="molecule type" value="Genomic_DNA"/>
</dbReference>
<dbReference type="InterPro" id="IPR001387">
    <property type="entry name" value="Cro/C1-type_HTH"/>
</dbReference>
<evidence type="ECO:0000259" key="2">
    <source>
        <dbReference type="PROSITE" id="PS50943"/>
    </source>
</evidence>
<name>A0A848L354_9ACTN</name>
<keyword evidence="4" id="KW-1185">Reference proteome</keyword>
<dbReference type="Pfam" id="PF13560">
    <property type="entry name" value="HTH_31"/>
    <property type="match status" value="1"/>
</dbReference>
<feature type="domain" description="HTH cro/C1-type" evidence="2">
    <location>
        <begin position="16"/>
        <end position="70"/>
    </location>
</feature>
<dbReference type="AlphaFoldDB" id="A0A848L354"/>
<accession>A0A848L354</accession>
<evidence type="ECO:0000313" key="3">
    <source>
        <dbReference type="EMBL" id="NMO02991.1"/>
    </source>
</evidence>
<dbReference type="PANTHER" id="PTHR46797:SF1">
    <property type="entry name" value="METHYLPHOSPHONATE SYNTHASE"/>
    <property type="match status" value="1"/>
</dbReference>
<dbReference type="SMART" id="SM00530">
    <property type="entry name" value="HTH_XRE"/>
    <property type="match status" value="1"/>
</dbReference>
<organism evidence="3 4">
    <name type="scientific">Gordonia asplenii</name>
    <dbReference type="NCBI Taxonomy" id="2725283"/>
    <lineage>
        <taxon>Bacteria</taxon>
        <taxon>Bacillati</taxon>
        <taxon>Actinomycetota</taxon>
        <taxon>Actinomycetes</taxon>
        <taxon>Mycobacteriales</taxon>
        <taxon>Gordoniaceae</taxon>
        <taxon>Gordonia</taxon>
    </lineage>
</organism>
<dbReference type="InterPro" id="IPR050807">
    <property type="entry name" value="TransReg_Diox_bact_type"/>
</dbReference>
<dbReference type="PANTHER" id="PTHR46797">
    <property type="entry name" value="HTH-TYPE TRANSCRIPTIONAL REGULATOR"/>
    <property type="match status" value="1"/>
</dbReference>
<dbReference type="GO" id="GO:0005829">
    <property type="term" value="C:cytosol"/>
    <property type="evidence" value="ECO:0007669"/>
    <property type="project" value="TreeGrafter"/>
</dbReference>
<keyword evidence="1" id="KW-0238">DNA-binding</keyword>
<sequence length="118" mass="12831">MADGTQQAWEDLGAFLRAQRQMAQVSLRALARITKVSDSYLSQVERGLYQPSPEVLRAIADGLNLAPDELFRRMGWLPQTGAPALYSGVMDAIAGDEALSPAQKSALMQTYKAMVGDD</sequence>
<gene>
    <name evidence="3" type="ORF">HH308_17400</name>
</gene>
<protein>
    <submittedName>
        <fullName evidence="3">Helix-turn-helix transcriptional regulator</fullName>
    </submittedName>
</protein>
<dbReference type="RefSeq" id="WP_170195498.1">
    <property type="nucleotide sequence ID" value="NZ_JABBNB010000018.1"/>
</dbReference>